<keyword evidence="4 5" id="KW-0238">DNA-binding</keyword>
<accession>T1FJN8</accession>
<evidence type="ECO:0000256" key="2">
    <source>
        <dbReference type="ARBA" id="ARBA00022771"/>
    </source>
</evidence>
<protein>
    <recommendedName>
        <fullName evidence="6">THAP-type domain-containing protein</fullName>
    </recommendedName>
</protein>
<dbReference type="OrthoDB" id="5982876at2759"/>
<gene>
    <name evidence="8" type="primary">20209037</name>
    <name evidence="7" type="ORF">HELRODRAFT_183443</name>
</gene>
<reference evidence="7 9" key="2">
    <citation type="journal article" date="2013" name="Nature">
        <title>Insights into bilaterian evolution from three spiralian genomes.</title>
        <authorList>
            <person name="Simakov O."/>
            <person name="Marletaz F."/>
            <person name="Cho S.J."/>
            <person name="Edsinger-Gonzales E."/>
            <person name="Havlak P."/>
            <person name="Hellsten U."/>
            <person name="Kuo D.H."/>
            <person name="Larsson T."/>
            <person name="Lv J."/>
            <person name="Arendt D."/>
            <person name="Savage R."/>
            <person name="Osoegawa K."/>
            <person name="de Jong P."/>
            <person name="Grimwood J."/>
            <person name="Chapman J.A."/>
            <person name="Shapiro H."/>
            <person name="Aerts A."/>
            <person name="Otillar R.P."/>
            <person name="Terry A.Y."/>
            <person name="Boore J.L."/>
            <person name="Grigoriev I.V."/>
            <person name="Lindberg D.R."/>
            <person name="Seaver E.C."/>
            <person name="Weisblat D.A."/>
            <person name="Putnam N.H."/>
            <person name="Rokhsar D.S."/>
        </authorList>
    </citation>
    <scope>NUCLEOTIDE SEQUENCE</scope>
</reference>
<dbReference type="CTD" id="20209037"/>
<keyword evidence="3" id="KW-0862">Zinc</keyword>
<evidence type="ECO:0000313" key="8">
    <source>
        <dbReference type="EnsemblMetazoa" id="HelroP183443"/>
    </source>
</evidence>
<dbReference type="EMBL" id="KB095847">
    <property type="protein sequence ID" value="ESO11202.1"/>
    <property type="molecule type" value="Genomic_DNA"/>
</dbReference>
<dbReference type="EnsemblMetazoa" id="HelroT183443">
    <property type="protein sequence ID" value="HelroP183443"/>
    <property type="gene ID" value="HelroG183443"/>
</dbReference>
<feature type="domain" description="THAP-type" evidence="6">
    <location>
        <begin position="1"/>
        <end position="72"/>
    </location>
</feature>
<dbReference type="RefSeq" id="XP_009010725.1">
    <property type="nucleotide sequence ID" value="XM_009012477.1"/>
</dbReference>
<dbReference type="InParanoid" id="T1FJN8"/>
<dbReference type="GO" id="GO:0003677">
    <property type="term" value="F:DNA binding"/>
    <property type="evidence" value="ECO:0007669"/>
    <property type="project" value="UniProtKB-UniRule"/>
</dbReference>
<evidence type="ECO:0000256" key="1">
    <source>
        <dbReference type="ARBA" id="ARBA00022723"/>
    </source>
</evidence>
<evidence type="ECO:0000256" key="4">
    <source>
        <dbReference type="ARBA" id="ARBA00023125"/>
    </source>
</evidence>
<dbReference type="GO" id="GO:0008270">
    <property type="term" value="F:zinc ion binding"/>
    <property type="evidence" value="ECO:0007669"/>
    <property type="project" value="UniProtKB-KW"/>
</dbReference>
<keyword evidence="2 5" id="KW-0863">Zinc-finger</keyword>
<reference evidence="9" key="1">
    <citation type="submission" date="2012-12" db="EMBL/GenBank/DDBJ databases">
        <authorList>
            <person name="Hellsten U."/>
            <person name="Grimwood J."/>
            <person name="Chapman J.A."/>
            <person name="Shapiro H."/>
            <person name="Aerts A."/>
            <person name="Otillar R.P."/>
            <person name="Terry A.Y."/>
            <person name="Boore J.L."/>
            <person name="Simakov O."/>
            <person name="Marletaz F."/>
            <person name="Cho S.-J."/>
            <person name="Edsinger-Gonzales E."/>
            <person name="Havlak P."/>
            <person name="Kuo D.-H."/>
            <person name="Larsson T."/>
            <person name="Lv J."/>
            <person name="Arendt D."/>
            <person name="Savage R."/>
            <person name="Osoegawa K."/>
            <person name="de Jong P."/>
            <person name="Lindberg D.R."/>
            <person name="Seaver E.C."/>
            <person name="Weisblat D.A."/>
            <person name="Putnam N.H."/>
            <person name="Grigoriev I.V."/>
            <person name="Rokhsar D.S."/>
        </authorList>
    </citation>
    <scope>NUCLEOTIDE SEQUENCE</scope>
</reference>
<dbReference type="InterPro" id="IPR006612">
    <property type="entry name" value="THAP_Znf"/>
</dbReference>
<sequence length="229" mass="26695">MTKKSDVSFPVYPLKNTDLRARWVRANPRKDYFPNKYSIICSLHSDQTDFVTCFSDWYKGKLNRTVGIATIRLVLDIERADKATEEFLKTDFLNNCGLNDLKQRLFEECTFPSNFELMDNFLIIYKIEIKNNFPLQEREKRKKNIIIYGVPESSVPNPTDKRTEDEAKTKEIMKMIDKVDIKVAYSRRLRSKDTTKPGPLLVDLTDASLRNPVLLAAKKLRDVEEFKSV</sequence>
<dbReference type="AlphaFoldDB" id="T1FJN8"/>
<reference evidence="8" key="3">
    <citation type="submission" date="2015-06" db="UniProtKB">
        <authorList>
            <consortium name="EnsemblMetazoa"/>
        </authorList>
    </citation>
    <scope>IDENTIFICATION</scope>
</reference>
<dbReference type="GeneID" id="20209037"/>
<dbReference type="Proteomes" id="UP000015101">
    <property type="component" value="Unassembled WGS sequence"/>
</dbReference>
<evidence type="ECO:0000256" key="3">
    <source>
        <dbReference type="ARBA" id="ARBA00022833"/>
    </source>
</evidence>
<dbReference type="PROSITE" id="PS50950">
    <property type="entry name" value="ZF_THAP"/>
    <property type="match status" value="1"/>
</dbReference>
<dbReference type="SUPFAM" id="SSF57716">
    <property type="entry name" value="Glucocorticoid receptor-like (DNA-binding domain)"/>
    <property type="match status" value="1"/>
</dbReference>
<keyword evidence="9" id="KW-1185">Reference proteome</keyword>
<evidence type="ECO:0000259" key="6">
    <source>
        <dbReference type="PROSITE" id="PS50950"/>
    </source>
</evidence>
<evidence type="ECO:0000313" key="9">
    <source>
        <dbReference type="Proteomes" id="UP000015101"/>
    </source>
</evidence>
<keyword evidence="1" id="KW-0479">Metal-binding</keyword>
<dbReference type="HOGENOM" id="CLU_1210931_0_0_1"/>
<name>T1FJN8_HELRO</name>
<dbReference type="EMBL" id="AMQM01008775">
    <property type="status" value="NOT_ANNOTATED_CDS"/>
    <property type="molecule type" value="Genomic_DNA"/>
</dbReference>
<evidence type="ECO:0000256" key="5">
    <source>
        <dbReference type="PROSITE-ProRule" id="PRU00309"/>
    </source>
</evidence>
<organism evidence="8 9">
    <name type="scientific">Helobdella robusta</name>
    <name type="common">Californian leech</name>
    <dbReference type="NCBI Taxonomy" id="6412"/>
    <lineage>
        <taxon>Eukaryota</taxon>
        <taxon>Metazoa</taxon>
        <taxon>Spiralia</taxon>
        <taxon>Lophotrochozoa</taxon>
        <taxon>Annelida</taxon>
        <taxon>Clitellata</taxon>
        <taxon>Hirudinea</taxon>
        <taxon>Rhynchobdellida</taxon>
        <taxon>Glossiphoniidae</taxon>
        <taxon>Helobdella</taxon>
    </lineage>
</organism>
<evidence type="ECO:0000313" key="7">
    <source>
        <dbReference type="EMBL" id="ESO11202.1"/>
    </source>
</evidence>
<proteinExistence type="predicted"/>
<dbReference type="KEGG" id="hro:HELRODRAFT_183443"/>